<evidence type="ECO:0000256" key="1">
    <source>
        <dbReference type="PIRNR" id="PIRNR006221"/>
    </source>
</evidence>
<comment type="similarity">
    <text evidence="1">Belongs to the fructosamine kinase family.</text>
</comment>
<reference evidence="2 3" key="1">
    <citation type="submission" date="2016-10" db="EMBL/GenBank/DDBJ databases">
        <authorList>
            <person name="de Groot N.N."/>
        </authorList>
    </citation>
    <scope>NUCLEOTIDE SEQUENCE [LARGE SCALE GENOMIC DNA]</scope>
    <source>
        <strain evidence="2 3">DSM 16859</strain>
    </source>
</reference>
<keyword evidence="1" id="KW-0808">Transferase</keyword>
<dbReference type="PANTHER" id="PTHR12149:SF8">
    <property type="entry name" value="PROTEIN-RIBULOSAMINE 3-KINASE"/>
    <property type="match status" value="1"/>
</dbReference>
<accession>A0A1H9TF34</accession>
<dbReference type="GO" id="GO:0016301">
    <property type="term" value="F:kinase activity"/>
    <property type="evidence" value="ECO:0007669"/>
    <property type="project" value="UniProtKB-UniRule"/>
</dbReference>
<keyword evidence="1 2" id="KW-0418">Kinase</keyword>
<dbReference type="Pfam" id="PF03881">
    <property type="entry name" value="Fructosamin_kin"/>
    <property type="match status" value="1"/>
</dbReference>
<evidence type="ECO:0000313" key="2">
    <source>
        <dbReference type="EMBL" id="SER95584.1"/>
    </source>
</evidence>
<dbReference type="AlphaFoldDB" id="A0A1H9TF34"/>
<name>A0A1H9TF34_9ACTN</name>
<dbReference type="EMBL" id="FOGZ01000022">
    <property type="protein sequence ID" value="SER95584.1"/>
    <property type="molecule type" value="Genomic_DNA"/>
</dbReference>
<protein>
    <submittedName>
        <fullName evidence="2">Fructosamine-3-kinase</fullName>
    </submittedName>
</protein>
<dbReference type="PIRSF" id="PIRSF006221">
    <property type="entry name" value="Ketosamine-3-kinase"/>
    <property type="match status" value="1"/>
</dbReference>
<evidence type="ECO:0000313" key="3">
    <source>
        <dbReference type="Proteomes" id="UP000198815"/>
    </source>
</evidence>
<dbReference type="RefSeq" id="WP_177170176.1">
    <property type="nucleotide sequence ID" value="NZ_FOGZ01000022.1"/>
</dbReference>
<dbReference type="Proteomes" id="UP000198815">
    <property type="component" value="Unassembled WGS sequence"/>
</dbReference>
<dbReference type="STRING" id="64702.SAMN05443377_1227"/>
<dbReference type="InterPro" id="IPR011009">
    <property type="entry name" value="Kinase-like_dom_sf"/>
</dbReference>
<dbReference type="SUPFAM" id="SSF56112">
    <property type="entry name" value="Protein kinase-like (PK-like)"/>
    <property type="match status" value="1"/>
</dbReference>
<dbReference type="PANTHER" id="PTHR12149">
    <property type="entry name" value="FRUCTOSAMINE 3 KINASE-RELATED PROTEIN"/>
    <property type="match status" value="1"/>
</dbReference>
<sequence length="253" mass="28020">MDSFVKRLPHPHPDKIRWEVLGLAWLARARAVPIVEVFDHDERALRERRLITVPPTRQAAEEFGRLLARMHAAGARAFGTGPDGWPQERPGWIGEADLPLGQYSHWGQFYAEARVAPYVRRAREAGLFAAGDSKTFDRLCERLTAGDFDDDLPPARLHGDLWAGNALYTADGVTLIDPAAHGGHPLTDLAMLELFGFAHLEAVWRGYSAEQPAARHWHQLVALHQVHPLLVHTVLFGAGYADQALGAARIFAG</sequence>
<dbReference type="Gene3D" id="3.30.200.20">
    <property type="entry name" value="Phosphorylase Kinase, domain 1"/>
    <property type="match status" value="1"/>
</dbReference>
<organism evidence="2 3">
    <name type="scientific">Propionibacterium cyclohexanicum</name>
    <dbReference type="NCBI Taxonomy" id="64702"/>
    <lineage>
        <taxon>Bacteria</taxon>
        <taxon>Bacillati</taxon>
        <taxon>Actinomycetota</taxon>
        <taxon>Actinomycetes</taxon>
        <taxon>Propionibacteriales</taxon>
        <taxon>Propionibacteriaceae</taxon>
        <taxon>Propionibacterium</taxon>
    </lineage>
</organism>
<keyword evidence="3" id="KW-1185">Reference proteome</keyword>
<dbReference type="Gene3D" id="1.10.510.10">
    <property type="entry name" value="Transferase(Phosphotransferase) domain 1"/>
    <property type="match status" value="1"/>
</dbReference>
<dbReference type="Gene3D" id="1.20.1270.240">
    <property type="match status" value="1"/>
</dbReference>
<dbReference type="InterPro" id="IPR016477">
    <property type="entry name" value="Fructo-/Ketosamine-3-kinase"/>
</dbReference>
<gene>
    <name evidence="2" type="ORF">SAMN05443377_1227</name>
</gene>
<proteinExistence type="inferred from homology"/>